<accession>A0A0F9EN58</accession>
<keyword evidence="2" id="KW-0802">TPR repeat</keyword>
<proteinExistence type="predicted"/>
<dbReference type="Pfam" id="PF13432">
    <property type="entry name" value="TPR_16"/>
    <property type="match status" value="1"/>
</dbReference>
<dbReference type="SUPFAM" id="SSF48452">
    <property type="entry name" value="TPR-like"/>
    <property type="match status" value="1"/>
</dbReference>
<evidence type="ECO:0000313" key="3">
    <source>
        <dbReference type="EMBL" id="KKL25283.1"/>
    </source>
</evidence>
<name>A0A0F9EN58_9ZZZZ</name>
<dbReference type="PROSITE" id="PS50005">
    <property type="entry name" value="TPR"/>
    <property type="match status" value="2"/>
</dbReference>
<gene>
    <name evidence="3" type="ORF">LCGC14_2406880</name>
</gene>
<dbReference type="SMART" id="SM00028">
    <property type="entry name" value="TPR"/>
    <property type="match status" value="4"/>
</dbReference>
<comment type="caution">
    <text evidence="3">The sequence shown here is derived from an EMBL/GenBank/DDBJ whole genome shotgun (WGS) entry which is preliminary data.</text>
</comment>
<evidence type="ECO:0000256" key="2">
    <source>
        <dbReference type="ARBA" id="ARBA00022803"/>
    </source>
</evidence>
<organism evidence="3">
    <name type="scientific">marine sediment metagenome</name>
    <dbReference type="NCBI Taxonomy" id="412755"/>
    <lineage>
        <taxon>unclassified sequences</taxon>
        <taxon>metagenomes</taxon>
        <taxon>ecological metagenomes</taxon>
    </lineage>
</organism>
<dbReference type="Gene3D" id="1.25.40.10">
    <property type="entry name" value="Tetratricopeptide repeat domain"/>
    <property type="match status" value="2"/>
</dbReference>
<dbReference type="InterPro" id="IPR019734">
    <property type="entry name" value="TPR_rpt"/>
</dbReference>
<protein>
    <recommendedName>
        <fullName evidence="4">Tetratricopeptide repeat-like domain-containing protein</fullName>
    </recommendedName>
</protein>
<dbReference type="EMBL" id="LAZR01036273">
    <property type="protein sequence ID" value="KKL25283.1"/>
    <property type="molecule type" value="Genomic_DNA"/>
</dbReference>
<keyword evidence="1" id="KW-0677">Repeat</keyword>
<dbReference type="InterPro" id="IPR051685">
    <property type="entry name" value="Ycf3/AcsC/BcsC/TPR_MFPF"/>
</dbReference>
<dbReference type="AlphaFoldDB" id="A0A0F9EN58"/>
<feature type="non-terminal residue" evidence="3">
    <location>
        <position position="1"/>
    </location>
</feature>
<evidence type="ECO:0008006" key="4">
    <source>
        <dbReference type="Google" id="ProtNLM"/>
    </source>
</evidence>
<sequence>EYYKALPLLEKALEINPEDLAALRYIAIYNQQVIEPLCRSAAEAYFSDSYARAVSDWEKVISQSASENRRVQPLIDSTLLKASKQELEVRYQAVSRLMDQKRFVQAAEELEVIIGSFPNEQRARAMLAGLSGSLGMDVIRDHYSRAEELMDAGDYEGAIKELEAVLELDPKQKLAKKLLINAMRSKYKDLYSQAEQLLVSGQYMTAKETYRKILDNNPSDSTTASTLARLDDVIKITPGMQGNSDFERVLSVSIYNYVSPDGDPKTSVAAAWYATQLAPLDSLAQTTREFIESKNSHAIRLLDAPVKEMDLVEQYLFTALNHIYEGRYDLAVEESGIVLKLTPGSIMAMKRMGSAYYLMGKRAQAGEVWKRALEITPDDDELKGFLEALQ</sequence>
<dbReference type="PANTHER" id="PTHR44943">
    <property type="entry name" value="CELLULOSE SYNTHASE OPERON PROTEIN C"/>
    <property type="match status" value="1"/>
</dbReference>
<reference evidence="3" key="1">
    <citation type="journal article" date="2015" name="Nature">
        <title>Complex archaea that bridge the gap between prokaryotes and eukaryotes.</title>
        <authorList>
            <person name="Spang A."/>
            <person name="Saw J.H."/>
            <person name="Jorgensen S.L."/>
            <person name="Zaremba-Niedzwiedzka K."/>
            <person name="Martijn J."/>
            <person name="Lind A.E."/>
            <person name="van Eijk R."/>
            <person name="Schleper C."/>
            <person name="Guy L."/>
            <person name="Ettema T.J."/>
        </authorList>
    </citation>
    <scope>NUCLEOTIDE SEQUENCE</scope>
</reference>
<evidence type="ECO:0000256" key="1">
    <source>
        <dbReference type="ARBA" id="ARBA00022737"/>
    </source>
</evidence>
<dbReference type="InterPro" id="IPR011990">
    <property type="entry name" value="TPR-like_helical_dom_sf"/>
</dbReference>
<dbReference type="PANTHER" id="PTHR44943:SF8">
    <property type="entry name" value="TPR REPEAT-CONTAINING PROTEIN MJ0263"/>
    <property type="match status" value="1"/>
</dbReference>